<name>M5CFB6_THACB</name>
<dbReference type="AlphaFoldDB" id="M5CFB6"/>
<organism evidence="1 2">
    <name type="scientific">Thanatephorus cucumeris (strain AG1-IB / isolate 7/3/14)</name>
    <name type="common">Lettuce bottom rot fungus</name>
    <name type="synonym">Rhizoctonia solani</name>
    <dbReference type="NCBI Taxonomy" id="1108050"/>
    <lineage>
        <taxon>Eukaryota</taxon>
        <taxon>Fungi</taxon>
        <taxon>Dikarya</taxon>
        <taxon>Basidiomycota</taxon>
        <taxon>Agaricomycotina</taxon>
        <taxon>Agaricomycetes</taxon>
        <taxon>Cantharellales</taxon>
        <taxon>Ceratobasidiaceae</taxon>
        <taxon>Rhizoctonia</taxon>
        <taxon>Rhizoctonia solani AG-1</taxon>
    </lineage>
</organism>
<accession>M5CFB6</accession>
<dbReference type="Proteomes" id="UP000012065">
    <property type="component" value="Unassembled WGS sequence"/>
</dbReference>
<proteinExistence type="predicted"/>
<dbReference type="HOGENOM" id="CLU_1929053_0_0_1"/>
<evidence type="ECO:0000313" key="1">
    <source>
        <dbReference type="EMBL" id="CCO37990.1"/>
    </source>
</evidence>
<dbReference type="EMBL" id="CAOJ01018031">
    <property type="protein sequence ID" value="CCO37990.1"/>
    <property type="molecule type" value="Genomic_DNA"/>
</dbReference>
<protein>
    <submittedName>
        <fullName evidence="1">Uncharacterized protein</fullName>
    </submittedName>
</protein>
<reference evidence="1 2" key="1">
    <citation type="journal article" date="2013" name="J. Biotechnol.">
        <title>Establishment and interpretation of the genome sequence of the phytopathogenic fungus Rhizoctonia solani AG1-IB isolate 7/3/14.</title>
        <authorList>
            <person name="Wibberg D.W."/>
            <person name="Jelonek L.J."/>
            <person name="Rupp O.R."/>
            <person name="Hennig M.H."/>
            <person name="Eikmeyer F.E."/>
            <person name="Goesmann A.G."/>
            <person name="Hartmann A.H."/>
            <person name="Borriss R.B."/>
            <person name="Grosch R.G."/>
            <person name="Puehler A.P."/>
            <person name="Schlueter A.S."/>
        </authorList>
    </citation>
    <scope>NUCLEOTIDE SEQUENCE [LARGE SCALE GENOMIC DNA]</scope>
    <source>
        <strain evidence="2">AG1-IB / isolate 7/3/14</strain>
    </source>
</reference>
<gene>
    <name evidence="1" type="ORF">BN14_12151</name>
</gene>
<comment type="caution">
    <text evidence="1">The sequence shown here is derived from an EMBL/GenBank/DDBJ whole genome shotgun (WGS) entry which is preliminary data.</text>
</comment>
<evidence type="ECO:0000313" key="2">
    <source>
        <dbReference type="Proteomes" id="UP000012065"/>
    </source>
</evidence>
<sequence>MYWLDPKGVEGSQSLYGFCVYRWWHFLASMPIAFQDFAQWHCQGFLTLPPVISAALSAAELGATVANFVLLYPANSSTVPVSSPASAHVLSDSEESLATPPCRSNSPAITSILRQFSPSSRPVASTYPCNR</sequence>